<dbReference type="GO" id="GO:0016787">
    <property type="term" value="F:hydrolase activity"/>
    <property type="evidence" value="ECO:0007669"/>
    <property type="project" value="UniProtKB-KW"/>
</dbReference>
<dbReference type="InterPro" id="IPR029058">
    <property type="entry name" value="AB_hydrolase_fold"/>
</dbReference>
<dbReference type="PANTHER" id="PTHR22946:SF4">
    <property type="entry name" value="ESTERASE FRSA"/>
    <property type="match status" value="1"/>
</dbReference>
<dbReference type="OrthoDB" id="9787933at2"/>
<keyword evidence="4" id="KW-1185">Reference proteome</keyword>
<dbReference type="Proteomes" id="UP000249447">
    <property type="component" value="Chromosome"/>
</dbReference>
<feature type="signal peptide" evidence="1">
    <location>
        <begin position="1"/>
        <end position="19"/>
    </location>
</feature>
<protein>
    <submittedName>
        <fullName evidence="3">Dienelactone hydrolase</fullName>
    </submittedName>
</protein>
<feature type="domain" description="Dienelactone hydrolase" evidence="2">
    <location>
        <begin position="36"/>
        <end position="259"/>
    </location>
</feature>
<dbReference type="Pfam" id="PF01738">
    <property type="entry name" value="DLH"/>
    <property type="match status" value="1"/>
</dbReference>
<reference evidence="3 4" key="1">
    <citation type="submission" date="2018-05" db="EMBL/GenBank/DDBJ databases">
        <title>The complete genome of Lysobacter maris HZ9B, a marine bacterium antagonistic against terrestrial plant pathogens.</title>
        <authorList>
            <person name="Zhang X.-Q."/>
        </authorList>
    </citation>
    <scope>NUCLEOTIDE SEQUENCE [LARGE SCALE GENOMIC DNA]</scope>
    <source>
        <strain evidence="3 4">HZ9B</strain>
    </source>
</reference>
<proteinExistence type="predicted"/>
<evidence type="ECO:0000313" key="4">
    <source>
        <dbReference type="Proteomes" id="UP000249447"/>
    </source>
</evidence>
<dbReference type="EMBL" id="CP029843">
    <property type="protein sequence ID" value="AWV06615.1"/>
    <property type="molecule type" value="Genomic_DNA"/>
</dbReference>
<sequence length="266" mass="28716">MYRLVAVVALLLAIAPAFAAMRVEPVEWEIDGQVFEGRLVHDDAVEAPRPGLVMMPNWMGVSDAAIAKARQIAGQDYVVLVADVYGKDVHPKDDAQAREQVGRAYADGGTVLRQRAARAVAALKAQADRVPLDRERIAALGFCFGGSVALELARAGEPLAGVISFHGGLKTYLPGEGRQIATPLLVLNGADDASVPDEDIRAFEQEMDAAGADWQFVDFSGARHCFAQEEDAGNPADSNCRYDARAARRAMAMMRLFLDERFAGSR</sequence>
<evidence type="ECO:0000256" key="1">
    <source>
        <dbReference type="SAM" id="SignalP"/>
    </source>
</evidence>
<dbReference type="AlphaFoldDB" id="A0A2U9T5F2"/>
<dbReference type="InterPro" id="IPR050261">
    <property type="entry name" value="FrsA_esterase"/>
</dbReference>
<dbReference type="InterPro" id="IPR002925">
    <property type="entry name" value="Dienelactn_hydro"/>
</dbReference>
<keyword evidence="3" id="KW-0378">Hydrolase</keyword>
<evidence type="ECO:0000313" key="3">
    <source>
        <dbReference type="EMBL" id="AWV06615.1"/>
    </source>
</evidence>
<dbReference type="PANTHER" id="PTHR22946">
    <property type="entry name" value="DIENELACTONE HYDROLASE DOMAIN-CONTAINING PROTEIN-RELATED"/>
    <property type="match status" value="1"/>
</dbReference>
<feature type="chain" id="PRO_5015951600" evidence="1">
    <location>
        <begin position="20"/>
        <end position="266"/>
    </location>
</feature>
<dbReference type="RefSeq" id="WP_111265774.1">
    <property type="nucleotide sequence ID" value="NZ_CP029843.1"/>
</dbReference>
<gene>
    <name evidence="3" type="ORF">C9I47_0894</name>
</gene>
<accession>A0A2U9T5F2</accession>
<dbReference type="Gene3D" id="3.40.50.1820">
    <property type="entry name" value="alpha/beta hydrolase"/>
    <property type="match status" value="1"/>
</dbReference>
<dbReference type="SUPFAM" id="SSF53474">
    <property type="entry name" value="alpha/beta-Hydrolases"/>
    <property type="match status" value="1"/>
</dbReference>
<organism evidence="3 4">
    <name type="scientific">Marilutibacter maris</name>
    <dbReference type="NCBI Taxonomy" id="1605891"/>
    <lineage>
        <taxon>Bacteria</taxon>
        <taxon>Pseudomonadati</taxon>
        <taxon>Pseudomonadota</taxon>
        <taxon>Gammaproteobacteria</taxon>
        <taxon>Lysobacterales</taxon>
        <taxon>Lysobacteraceae</taxon>
        <taxon>Marilutibacter</taxon>
    </lineage>
</organism>
<name>A0A2U9T5F2_9GAMM</name>
<dbReference type="KEGG" id="lmb:C9I47_0894"/>
<evidence type="ECO:0000259" key="2">
    <source>
        <dbReference type="Pfam" id="PF01738"/>
    </source>
</evidence>
<keyword evidence="1" id="KW-0732">Signal</keyword>